<dbReference type="Gene3D" id="3.30.70.1170">
    <property type="entry name" value="Sun protein, domain 3"/>
    <property type="match status" value="2"/>
</dbReference>
<dbReference type="InterPro" id="IPR029063">
    <property type="entry name" value="SAM-dependent_MTases_sf"/>
</dbReference>
<comment type="caution">
    <text evidence="3">The sequence shown here is derived from an EMBL/GenBank/DDBJ whole genome shotgun (WGS) entry which is preliminary data.</text>
</comment>
<evidence type="ECO:0000313" key="4">
    <source>
        <dbReference type="Proteomes" id="UP001190700"/>
    </source>
</evidence>
<dbReference type="EMBL" id="LGRX02035639">
    <property type="protein sequence ID" value="KAK3233758.1"/>
    <property type="molecule type" value="Genomic_DNA"/>
</dbReference>
<dbReference type="GO" id="GO:0008173">
    <property type="term" value="F:RNA methyltransferase activity"/>
    <property type="evidence" value="ECO:0007669"/>
    <property type="project" value="InterPro"/>
</dbReference>
<dbReference type="Proteomes" id="UP001190700">
    <property type="component" value="Unassembled WGS sequence"/>
</dbReference>
<dbReference type="GO" id="GO:0005730">
    <property type="term" value="C:nucleolus"/>
    <property type="evidence" value="ECO:0007669"/>
    <property type="project" value="TreeGrafter"/>
</dbReference>
<proteinExistence type="predicted"/>
<evidence type="ECO:0000259" key="1">
    <source>
        <dbReference type="Pfam" id="PF21148"/>
    </source>
</evidence>
<feature type="domain" description="NOL1/NOP2/NSUN 5/7 ferredoxin-like" evidence="1">
    <location>
        <begin position="174"/>
        <end position="205"/>
    </location>
</feature>
<dbReference type="InterPro" id="IPR048889">
    <property type="entry name" value="NSUN5_RCM1_N"/>
</dbReference>
<evidence type="ECO:0000313" key="3">
    <source>
        <dbReference type="EMBL" id="KAK3233758.1"/>
    </source>
</evidence>
<protein>
    <submittedName>
        <fullName evidence="3">Uncharacterized protein</fullName>
    </submittedName>
</protein>
<sequence>MSLPERIEGKVHRQVAKIISRLLTANSSKHSGASIKSLTLAPRIIAKKATHALTCETLKYLPVIREVIAATRLMEHNEVPIELAYVLVYEVLFGQGCRSVADEERYILAQKAKLKGALSKHLTAAGVKSAADLLSMDVRETAELQRKQPRFVRVNTLKCTVQHALKSFKKFSPVVDEHLDDLLVLPPGTDLHKHPLVLSGEVVLQGKGSCMSAHAVAPEPGWSVVDACAAPALKAPIFYPSRLTLALSLEVSSTSLGTP</sequence>
<dbReference type="AlphaFoldDB" id="A0AAE0BBW2"/>
<reference evidence="3 4" key="1">
    <citation type="journal article" date="2015" name="Genome Biol. Evol.">
        <title>Comparative Genomics of a Bacterivorous Green Alga Reveals Evolutionary Causalities and Consequences of Phago-Mixotrophic Mode of Nutrition.</title>
        <authorList>
            <person name="Burns J.A."/>
            <person name="Paasch A."/>
            <person name="Narechania A."/>
            <person name="Kim E."/>
        </authorList>
    </citation>
    <scope>NUCLEOTIDE SEQUENCE [LARGE SCALE GENOMIC DNA]</scope>
    <source>
        <strain evidence="3 4">PLY_AMNH</strain>
    </source>
</reference>
<dbReference type="Pfam" id="PF21153">
    <property type="entry name" value="NSUN5_N"/>
    <property type="match status" value="1"/>
</dbReference>
<gene>
    <name evidence="3" type="ORF">CYMTET_55974</name>
</gene>
<name>A0AAE0BBW2_9CHLO</name>
<dbReference type="InterPro" id="IPR023267">
    <property type="entry name" value="RCMT"/>
</dbReference>
<feature type="domain" description="NSUN5/RCM1 N-terminal" evidence="2">
    <location>
        <begin position="48"/>
        <end position="134"/>
    </location>
</feature>
<dbReference type="PANTHER" id="PTHR22807:SF4">
    <property type="entry name" value="28S RRNA (CYTOSINE-C(5))-METHYLTRANSFERASE"/>
    <property type="match status" value="1"/>
</dbReference>
<keyword evidence="4" id="KW-1185">Reference proteome</keyword>
<accession>A0AAE0BBW2</accession>
<organism evidence="3 4">
    <name type="scientific">Cymbomonas tetramitiformis</name>
    <dbReference type="NCBI Taxonomy" id="36881"/>
    <lineage>
        <taxon>Eukaryota</taxon>
        <taxon>Viridiplantae</taxon>
        <taxon>Chlorophyta</taxon>
        <taxon>Pyramimonadophyceae</taxon>
        <taxon>Pyramimonadales</taxon>
        <taxon>Pyramimonadaceae</taxon>
        <taxon>Cymbomonas</taxon>
    </lineage>
</organism>
<dbReference type="GO" id="GO:0070475">
    <property type="term" value="P:rRNA base methylation"/>
    <property type="evidence" value="ECO:0007669"/>
    <property type="project" value="TreeGrafter"/>
</dbReference>
<dbReference type="PANTHER" id="PTHR22807">
    <property type="entry name" value="NOP2 YEAST -RELATED NOL1/NOP2/FMU SUN DOMAIN-CONTAINING"/>
    <property type="match status" value="1"/>
</dbReference>
<dbReference type="InterPro" id="IPR049561">
    <property type="entry name" value="NSUN5_7_fdxn-like"/>
</dbReference>
<dbReference type="Pfam" id="PF21148">
    <property type="entry name" value="NSUN5_fdxn-like"/>
    <property type="match status" value="1"/>
</dbReference>
<evidence type="ECO:0000259" key="2">
    <source>
        <dbReference type="Pfam" id="PF21153"/>
    </source>
</evidence>
<dbReference type="SUPFAM" id="SSF53335">
    <property type="entry name" value="S-adenosyl-L-methionine-dependent methyltransferases"/>
    <property type="match status" value="1"/>
</dbReference>